<sequence length="48" mass="5327">MIPLLWILSAYAFARVFEADSLYQMICYGALFCLSGAALAFMDDVISD</sequence>
<proteinExistence type="predicted"/>
<keyword evidence="1" id="KW-1133">Transmembrane helix</keyword>
<feature type="transmembrane region" description="Helical" evidence="1">
    <location>
        <begin position="22"/>
        <end position="42"/>
    </location>
</feature>
<dbReference type="RefSeq" id="YP_009322222.1">
    <property type="nucleotide sequence ID" value="NC_031918.1"/>
</dbReference>
<evidence type="ECO:0000313" key="3">
    <source>
        <dbReference type="Proteomes" id="UP000203313"/>
    </source>
</evidence>
<name>A0A173GCU0_9CAUD</name>
<reference evidence="2 3" key="1">
    <citation type="submission" date="2016-04" db="EMBL/GenBank/DDBJ databases">
        <title>Complete Genome Sequences of three Siphoviridae Bacteriophages infecting Salmonella enterica enterica subsp. Enteridis.</title>
        <authorList>
            <person name="Paradiso R."/>
            <person name="Lombardi S."/>
            <person name="Iodice M.G."/>
            <person name="Riccardi M.G."/>
            <person name="Orsini M."/>
            <person name="Bolletti Censi S."/>
            <person name="Galiero G."/>
            <person name="Borriello G."/>
        </authorList>
    </citation>
    <scope>NUCLEOTIDE SEQUENCE [LARGE SCALE GENOMIC DNA]</scope>
</reference>
<organism evidence="2 3">
    <name type="scientific">Salmonella phage 64795_sal3</name>
    <dbReference type="NCBI Taxonomy" id="1813769"/>
    <lineage>
        <taxon>Viruses</taxon>
        <taxon>Duplodnaviria</taxon>
        <taxon>Heunggongvirae</taxon>
        <taxon>Uroviricota</taxon>
        <taxon>Caudoviricetes</taxon>
        <taxon>Saltrevirus</taxon>
        <taxon>Saltrevirus sv64795sal3</taxon>
    </lineage>
</organism>
<keyword evidence="1" id="KW-0812">Transmembrane</keyword>
<dbReference type="GeneID" id="30310401"/>
<keyword evidence="3" id="KW-1185">Reference proteome</keyword>
<dbReference type="OrthoDB" id="38370at10239"/>
<dbReference type="EMBL" id="KX017520">
    <property type="protein sequence ID" value="ANH50859.1"/>
    <property type="molecule type" value="Genomic_DNA"/>
</dbReference>
<accession>A0A173GCU0</accession>
<dbReference type="KEGG" id="vg:30310401"/>
<protein>
    <submittedName>
        <fullName evidence="2">Uncharacterized protein</fullName>
    </submittedName>
</protein>
<evidence type="ECO:0000256" key="1">
    <source>
        <dbReference type="SAM" id="Phobius"/>
    </source>
</evidence>
<keyword evidence="1" id="KW-0472">Membrane</keyword>
<evidence type="ECO:0000313" key="2">
    <source>
        <dbReference type="EMBL" id="ANH50859.1"/>
    </source>
</evidence>
<dbReference type="Proteomes" id="UP000203313">
    <property type="component" value="Segment"/>
</dbReference>